<gene>
    <name evidence="3" type="ORF">BOO71_0003574</name>
</gene>
<dbReference type="Proteomes" id="UP000186607">
    <property type="component" value="Unassembled WGS sequence"/>
</dbReference>
<dbReference type="InterPro" id="IPR000700">
    <property type="entry name" value="PAS-assoc_C"/>
</dbReference>
<dbReference type="GO" id="GO:0006355">
    <property type="term" value="P:regulation of DNA-templated transcription"/>
    <property type="evidence" value="ECO:0007669"/>
    <property type="project" value="InterPro"/>
</dbReference>
<evidence type="ECO:0000259" key="1">
    <source>
        <dbReference type="PROSITE" id="PS50112"/>
    </source>
</evidence>
<dbReference type="InterPro" id="IPR013767">
    <property type="entry name" value="PAS_fold"/>
</dbReference>
<dbReference type="InterPro" id="IPR000014">
    <property type="entry name" value="PAS"/>
</dbReference>
<dbReference type="CDD" id="cd00130">
    <property type="entry name" value="PAS"/>
    <property type="match status" value="2"/>
</dbReference>
<accession>A0A1U7P1X6</accession>
<dbReference type="Gene3D" id="3.30.450.20">
    <property type="entry name" value="PAS domain"/>
    <property type="match status" value="2"/>
</dbReference>
<dbReference type="PANTHER" id="PTHR44757">
    <property type="entry name" value="DIGUANYLATE CYCLASE DGCP"/>
    <property type="match status" value="1"/>
</dbReference>
<proteinExistence type="predicted"/>
<dbReference type="InterPro" id="IPR036388">
    <property type="entry name" value="WH-like_DNA-bd_sf"/>
</dbReference>
<dbReference type="PROSITE" id="PS50113">
    <property type="entry name" value="PAC"/>
    <property type="match status" value="1"/>
</dbReference>
<protein>
    <submittedName>
        <fullName evidence="3">Two-component hybrid sensor and regulator</fullName>
    </submittedName>
</protein>
<dbReference type="PANTHER" id="PTHR44757:SF2">
    <property type="entry name" value="BIOFILM ARCHITECTURE MAINTENANCE PROTEIN MBAA"/>
    <property type="match status" value="1"/>
</dbReference>
<dbReference type="SUPFAM" id="SSF55785">
    <property type="entry name" value="PYP-like sensor domain (PAS domain)"/>
    <property type="match status" value="2"/>
</dbReference>
<dbReference type="EMBL" id="MSTI01000040">
    <property type="protein sequence ID" value="OLV19166.1"/>
    <property type="molecule type" value="Genomic_DNA"/>
</dbReference>
<keyword evidence="4" id="KW-1185">Reference proteome</keyword>
<dbReference type="Gene3D" id="1.10.10.10">
    <property type="entry name" value="Winged helix-like DNA-binding domain superfamily/Winged helix DNA-binding domain"/>
    <property type="match status" value="1"/>
</dbReference>
<dbReference type="SMART" id="SM00091">
    <property type="entry name" value="PAS"/>
    <property type="match status" value="2"/>
</dbReference>
<evidence type="ECO:0000259" key="2">
    <source>
        <dbReference type="PROSITE" id="PS50113"/>
    </source>
</evidence>
<reference evidence="3 4" key="1">
    <citation type="submission" date="2017-01" db="EMBL/GenBank/DDBJ databases">
        <title>Genome Analysis of Deinococcus marmoris KOPRI26562.</title>
        <authorList>
            <person name="Kim J.H."/>
            <person name="Oh H.-M."/>
        </authorList>
    </citation>
    <scope>NUCLEOTIDE SEQUENCE [LARGE SCALE GENOMIC DNA]</scope>
    <source>
        <strain evidence="3 4">KOPRI26562</strain>
    </source>
</reference>
<feature type="domain" description="PAS" evidence="1">
    <location>
        <begin position="13"/>
        <end position="83"/>
    </location>
</feature>
<comment type="caution">
    <text evidence="3">The sequence shown here is derived from an EMBL/GenBank/DDBJ whole genome shotgun (WGS) entry which is preliminary data.</text>
</comment>
<organism evidence="3 4">
    <name type="scientific">Deinococcus marmoris</name>
    <dbReference type="NCBI Taxonomy" id="249408"/>
    <lineage>
        <taxon>Bacteria</taxon>
        <taxon>Thermotogati</taxon>
        <taxon>Deinococcota</taxon>
        <taxon>Deinococci</taxon>
        <taxon>Deinococcales</taxon>
        <taxon>Deinococcaceae</taxon>
        <taxon>Deinococcus</taxon>
    </lineage>
</organism>
<dbReference type="InterPro" id="IPR001610">
    <property type="entry name" value="PAC"/>
</dbReference>
<dbReference type="InterPro" id="IPR036390">
    <property type="entry name" value="WH_DNA-bd_sf"/>
</dbReference>
<sequence length="478" mass="51498">MTDHQNSQSAETAGMSILALIEALPSAAVVTDGRGSVRQVNERWLTLTGLSRAASIGRNWLDVQAPENSTAAAQVWAQAQQDGQPFEATYTMQAVPGRVAVQWRHAPLREGGSVQGTVTGWLCTGVPTVTGAPALPIQPEAASQEQTLEHLALEVNWLGDVLTHLPLGVLIVDAQTRRVRLVNPQAQRLLGVRLAPGMTLERLAALRFSRSGAALSADRLPLERALDGSAVGTEELDVQRPDGSRLLLRVNAAPVADQLGQAAAAVMTLEDVTAQREGTAQEHLDTDLQRAQEAVLLHGGGPVTPERFLTLMGELHEQLGFPSLEGRLIALLLLRAEPLSLGEAASALGVSKVAVSKVSAVMQGRGDLQVIRSFSSREHLLALTDHNYIRDLSVRRVGSWAISILCESLLSTNNLDPAITQQIRTHLETHTRVAVALERVLSPIEKRQAIALAEHLRENWDAVPAPQEKSDTDPEFLD</sequence>
<dbReference type="AlphaFoldDB" id="A0A1U7P1X6"/>
<dbReference type="Pfam" id="PF00989">
    <property type="entry name" value="PAS"/>
    <property type="match status" value="1"/>
</dbReference>
<evidence type="ECO:0000313" key="4">
    <source>
        <dbReference type="Proteomes" id="UP000186607"/>
    </source>
</evidence>
<dbReference type="InterPro" id="IPR035965">
    <property type="entry name" value="PAS-like_dom_sf"/>
</dbReference>
<dbReference type="SMART" id="SM00086">
    <property type="entry name" value="PAC"/>
    <property type="match status" value="1"/>
</dbReference>
<dbReference type="InterPro" id="IPR052155">
    <property type="entry name" value="Biofilm_reg_signaling"/>
</dbReference>
<dbReference type="RefSeq" id="WP_075831080.1">
    <property type="nucleotide sequence ID" value="NZ_MSTI01000040.1"/>
</dbReference>
<dbReference type="Pfam" id="PF13188">
    <property type="entry name" value="PAS_8"/>
    <property type="match status" value="1"/>
</dbReference>
<evidence type="ECO:0000313" key="3">
    <source>
        <dbReference type="EMBL" id="OLV19166.1"/>
    </source>
</evidence>
<name>A0A1U7P1X6_9DEIO</name>
<dbReference type="PROSITE" id="PS50112">
    <property type="entry name" value="PAS"/>
    <property type="match status" value="1"/>
</dbReference>
<dbReference type="SUPFAM" id="SSF46785">
    <property type="entry name" value="Winged helix' DNA-binding domain"/>
    <property type="match status" value="1"/>
</dbReference>
<dbReference type="NCBIfam" id="TIGR00229">
    <property type="entry name" value="sensory_box"/>
    <property type="match status" value="1"/>
</dbReference>
<feature type="domain" description="PAC" evidence="2">
    <location>
        <begin position="232"/>
        <end position="284"/>
    </location>
</feature>
<dbReference type="STRING" id="249408.BOO71_0003574"/>